<reference evidence="1 2" key="1">
    <citation type="submission" date="2019-05" db="EMBL/GenBank/DDBJ databases">
        <title>Another draft genome of Portunus trituberculatus and its Hox gene families provides insights of decapod evolution.</title>
        <authorList>
            <person name="Jeong J.-H."/>
            <person name="Song I."/>
            <person name="Kim S."/>
            <person name="Choi T."/>
            <person name="Kim D."/>
            <person name="Ryu S."/>
            <person name="Kim W."/>
        </authorList>
    </citation>
    <scope>NUCLEOTIDE SEQUENCE [LARGE SCALE GENOMIC DNA]</scope>
    <source>
        <tissue evidence="1">Muscle</tissue>
    </source>
</reference>
<evidence type="ECO:0000313" key="1">
    <source>
        <dbReference type="EMBL" id="MPD06995.1"/>
    </source>
</evidence>
<proteinExistence type="predicted"/>
<gene>
    <name evidence="1" type="ORF">E2C01_102835</name>
</gene>
<evidence type="ECO:0000313" key="2">
    <source>
        <dbReference type="Proteomes" id="UP000324222"/>
    </source>
</evidence>
<protein>
    <submittedName>
        <fullName evidence="1">Uncharacterized protein</fullName>
    </submittedName>
</protein>
<dbReference type="Proteomes" id="UP000324222">
    <property type="component" value="Unassembled WGS sequence"/>
</dbReference>
<accession>A0A5B7KQ31</accession>
<comment type="caution">
    <text evidence="1">The sequence shown here is derived from an EMBL/GenBank/DDBJ whole genome shotgun (WGS) entry which is preliminary data.</text>
</comment>
<dbReference type="EMBL" id="VSRR010154140">
    <property type="protein sequence ID" value="MPD06995.1"/>
    <property type="molecule type" value="Genomic_DNA"/>
</dbReference>
<keyword evidence="2" id="KW-1185">Reference proteome</keyword>
<dbReference type="AlphaFoldDB" id="A0A5B7KQ31"/>
<organism evidence="1 2">
    <name type="scientific">Portunus trituberculatus</name>
    <name type="common">Swimming crab</name>
    <name type="synonym">Neptunus trituberculatus</name>
    <dbReference type="NCBI Taxonomy" id="210409"/>
    <lineage>
        <taxon>Eukaryota</taxon>
        <taxon>Metazoa</taxon>
        <taxon>Ecdysozoa</taxon>
        <taxon>Arthropoda</taxon>
        <taxon>Crustacea</taxon>
        <taxon>Multicrustacea</taxon>
        <taxon>Malacostraca</taxon>
        <taxon>Eumalacostraca</taxon>
        <taxon>Eucarida</taxon>
        <taxon>Decapoda</taxon>
        <taxon>Pleocyemata</taxon>
        <taxon>Brachyura</taxon>
        <taxon>Eubrachyura</taxon>
        <taxon>Portunoidea</taxon>
        <taxon>Portunidae</taxon>
        <taxon>Portuninae</taxon>
        <taxon>Portunus</taxon>
    </lineage>
</organism>
<sequence length="69" mass="7588">MRVYPRHCGKVKLPHVGLGDEKTVVMEKRTLWLCLSDAPPIYEVQNVVGVSGGEVWAATRVQASLQSVP</sequence>
<name>A0A5B7KQ31_PORTR</name>